<dbReference type="Gene3D" id="3.50.50.100">
    <property type="match status" value="1"/>
</dbReference>
<evidence type="ECO:0000259" key="6">
    <source>
        <dbReference type="Pfam" id="PF07992"/>
    </source>
</evidence>
<dbReference type="InterPro" id="IPR023753">
    <property type="entry name" value="FAD/NAD-binding_dom"/>
</dbReference>
<keyword evidence="4" id="KW-0274">FAD</keyword>
<keyword evidence="3" id="KW-0285">Flavoprotein</keyword>
<comment type="cofactor">
    <cofactor evidence="1">
        <name>FAD</name>
        <dbReference type="ChEBI" id="CHEBI:57692"/>
    </cofactor>
</comment>
<dbReference type="SUPFAM" id="SSF51905">
    <property type="entry name" value="FAD/NAD(P)-binding domain"/>
    <property type="match status" value="1"/>
</dbReference>
<dbReference type="RefSeq" id="WP_382417454.1">
    <property type="nucleotide sequence ID" value="NZ_AP031500.1"/>
</dbReference>
<feature type="domain" description="FAD/NAD(P)-binding" evidence="6">
    <location>
        <begin position="2"/>
        <end position="334"/>
    </location>
</feature>
<sequence>MKKIVVVGGGAGGLELVTKLGRKLGRKNKAHVTLIDRSTTHVWKPLLHEIAVGTMDEGVDAVSYRAHAFDNHFHFRIGSMTDIDRTAKQVVLAPINDEDGQELLPETRIDYDVLVLAIGSASNDFNTPGVKDHCIFLDSPTQAHRFRNKLLGRFLRIQRVPETRNNVNIAIVGAGATGVELSAELHHAVAKFHTYGFDAIDSEHLNITLVEAGPRILPALPERISAAASRELVKLGVNIKLNTRITAALSDGLETAEGEKIESDLMVWAAGVKVPDALKNIGGIPTNRINQLPVNAYLQIKNEPNLFAIGDCAEFIQTDGSRVPPRAQSAHQMADTCYHNIRAQLDGKSLKVYRYKDHGSLVSLSNFSTVGNLMGNLSGGSLFIEGRLARLVYVSLYRMHQVAVHGYLKTGLVMLSGSINRWLKPKLKLH</sequence>
<gene>
    <name evidence="7" type="ORF">ACFOEB_13875</name>
</gene>
<evidence type="ECO:0000313" key="8">
    <source>
        <dbReference type="Proteomes" id="UP001595548"/>
    </source>
</evidence>
<evidence type="ECO:0000256" key="5">
    <source>
        <dbReference type="ARBA" id="ARBA00023002"/>
    </source>
</evidence>
<dbReference type="EMBL" id="JBHRTL010000029">
    <property type="protein sequence ID" value="MFC3156295.1"/>
    <property type="molecule type" value="Genomic_DNA"/>
</dbReference>
<dbReference type="InterPro" id="IPR051169">
    <property type="entry name" value="NADH-Q_oxidoreductase"/>
</dbReference>
<name>A0ABV7HUS8_9GAMM</name>
<dbReference type="PRINTS" id="PR00368">
    <property type="entry name" value="FADPNR"/>
</dbReference>
<dbReference type="InterPro" id="IPR036188">
    <property type="entry name" value="FAD/NAD-bd_sf"/>
</dbReference>
<proteinExistence type="inferred from homology"/>
<dbReference type="PANTHER" id="PTHR42913">
    <property type="entry name" value="APOPTOSIS-INDUCING FACTOR 1"/>
    <property type="match status" value="1"/>
</dbReference>
<evidence type="ECO:0000256" key="4">
    <source>
        <dbReference type="ARBA" id="ARBA00022827"/>
    </source>
</evidence>
<comment type="caution">
    <text evidence="7">The sequence shown here is derived from an EMBL/GenBank/DDBJ whole genome shotgun (WGS) entry which is preliminary data.</text>
</comment>
<dbReference type="EC" id="1.6.5.-" evidence="7"/>
<organism evidence="7 8">
    <name type="scientific">Gilvimarinus japonicus</name>
    <dbReference type="NCBI Taxonomy" id="1796469"/>
    <lineage>
        <taxon>Bacteria</taxon>
        <taxon>Pseudomonadati</taxon>
        <taxon>Pseudomonadota</taxon>
        <taxon>Gammaproteobacteria</taxon>
        <taxon>Cellvibrionales</taxon>
        <taxon>Cellvibrionaceae</taxon>
        <taxon>Gilvimarinus</taxon>
    </lineage>
</organism>
<reference evidence="8" key="1">
    <citation type="journal article" date="2019" name="Int. J. Syst. Evol. Microbiol.">
        <title>The Global Catalogue of Microorganisms (GCM) 10K type strain sequencing project: providing services to taxonomists for standard genome sequencing and annotation.</title>
        <authorList>
            <consortium name="The Broad Institute Genomics Platform"/>
            <consortium name="The Broad Institute Genome Sequencing Center for Infectious Disease"/>
            <person name="Wu L."/>
            <person name="Ma J."/>
        </authorList>
    </citation>
    <scope>NUCLEOTIDE SEQUENCE [LARGE SCALE GENOMIC DNA]</scope>
    <source>
        <strain evidence="8">KCTC 52141</strain>
    </source>
</reference>
<keyword evidence="8" id="KW-1185">Reference proteome</keyword>
<protein>
    <submittedName>
        <fullName evidence="7">NAD(P)/FAD-dependent oxidoreductase</fullName>
        <ecNumber evidence="7">1.6.5.-</ecNumber>
    </submittedName>
</protein>
<accession>A0ABV7HUS8</accession>
<evidence type="ECO:0000313" key="7">
    <source>
        <dbReference type="EMBL" id="MFC3156295.1"/>
    </source>
</evidence>
<dbReference type="Pfam" id="PF07992">
    <property type="entry name" value="Pyr_redox_2"/>
    <property type="match status" value="1"/>
</dbReference>
<dbReference type="Proteomes" id="UP001595548">
    <property type="component" value="Unassembled WGS sequence"/>
</dbReference>
<evidence type="ECO:0000256" key="1">
    <source>
        <dbReference type="ARBA" id="ARBA00001974"/>
    </source>
</evidence>
<evidence type="ECO:0000256" key="3">
    <source>
        <dbReference type="ARBA" id="ARBA00022630"/>
    </source>
</evidence>
<dbReference type="GO" id="GO:0016491">
    <property type="term" value="F:oxidoreductase activity"/>
    <property type="evidence" value="ECO:0007669"/>
    <property type="project" value="UniProtKB-KW"/>
</dbReference>
<keyword evidence="5 7" id="KW-0560">Oxidoreductase</keyword>
<dbReference type="PRINTS" id="PR00411">
    <property type="entry name" value="PNDRDTASEI"/>
</dbReference>
<evidence type="ECO:0000256" key="2">
    <source>
        <dbReference type="ARBA" id="ARBA00005272"/>
    </source>
</evidence>
<dbReference type="PANTHER" id="PTHR42913:SF3">
    <property type="entry name" value="64 KDA MITOCHONDRIAL NADH DEHYDROGENASE (EUROFUNG)"/>
    <property type="match status" value="1"/>
</dbReference>
<comment type="similarity">
    <text evidence="2">Belongs to the NADH dehydrogenase family.</text>
</comment>